<organism evidence="1 2">
    <name type="scientific">Macrostomum lignano</name>
    <dbReference type="NCBI Taxonomy" id="282301"/>
    <lineage>
        <taxon>Eukaryota</taxon>
        <taxon>Metazoa</taxon>
        <taxon>Spiralia</taxon>
        <taxon>Lophotrochozoa</taxon>
        <taxon>Platyhelminthes</taxon>
        <taxon>Rhabditophora</taxon>
        <taxon>Macrostomorpha</taxon>
        <taxon>Macrostomida</taxon>
        <taxon>Macrostomidae</taxon>
        <taxon>Macrostomum</taxon>
    </lineage>
</organism>
<dbReference type="WBParaSite" id="maker-unitig_40858-snap-gene-0.2-mRNA-1">
    <property type="protein sequence ID" value="maker-unitig_40858-snap-gene-0.2-mRNA-1"/>
    <property type="gene ID" value="maker-unitig_40858-snap-gene-0.2"/>
</dbReference>
<dbReference type="Proteomes" id="UP000095280">
    <property type="component" value="Unplaced"/>
</dbReference>
<proteinExistence type="predicted"/>
<sequence>MRGQRGADPDLVDAGASVLIRAESSSDGAAAGRWRQRPRLPNWTHPRLARWRRGPTAGWVRPDCGHSGHRLRSGGRGAVQPDLAGGQRLEHQRLLSVQEAILNQLGLHCTAPIKTWPPKSWAIRLIANSIGKPGYHPRPGLAKSAALPTVRIIRAAGWALD</sequence>
<name>A0A1I8FMD1_9PLAT</name>
<keyword evidence="1" id="KW-1185">Reference proteome</keyword>
<reference evidence="2" key="1">
    <citation type="submission" date="2016-11" db="UniProtKB">
        <authorList>
            <consortium name="WormBaseParasite"/>
        </authorList>
    </citation>
    <scope>IDENTIFICATION</scope>
</reference>
<accession>A0A1I8FMD1</accession>
<dbReference type="AlphaFoldDB" id="A0A1I8FMD1"/>
<protein>
    <submittedName>
        <fullName evidence="2">DUF4158 domain-containing protein</fullName>
    </submittedName>
</protein>
<evidence type="ECO:0000313" key="1">
    <source>
        <dbReference type="Proteomes" id="UP000095280"/>
    </source>
</evidence>
<evidence type="ECO:0000313" key="2">
    <source>
        <dbReference type="WBParaSite" id="maker-unitig_40858-snap-gene-0.2-mRNA-1"/>
    </source>
</evidence>